<evidence type="ECO:0000313" key="3">
    <source>
        <dbReference type="Proteomes" id="UP000077628"/>
    </source>
</evidence>
<comment type="caution">
    <text evidence="2">The sequence shown here is derived from an EMBL/GenBank/DDBJ whole genome shotgun (WGS) entry which is preliminary data.</text>
</comment>
<accession>A0A177NIV9</accession>
<reference evidence="3" key="1">
    <citation type="submission" date="2016-03" db="EMBL/GenBank/DDBJ databases">
        <authorList>
            <person name="Heylen K."/>
            <person name="De Vos P."/>
            <person name="Vekeman B."/>
        </authorList>
    </citation>
    <scope>NUCLEOTIDE SEQUENCE [LARGE SCALE GENOMIC DNA]</scope>
    <source>
        <strain evidence="3">R-45383</strain>
    </source>
</reference>
<evidence type="ECO:0000259" key="1">
    <source>
        <dbReference type="PROSITE" id="PS51833"/>
    </source>
</evidence>
<dbReference type="AlphaFoldDB" id="A0A177NIV9"/>
<dbReference type="PANTHER" id="PTHR33525:SF4">
    <property type="entry name" value="CYCLIC DI-GMP PHOSPHODIESTERASE CDGJ"/>
    <property type="match status" value="1"/>
</dbReference>
<dbReference type="PROSITE" id="PS51833">
    <property type="entry name" value="HDOD"/>
    <property type="match status" value="1"/>
</dbReference>
<proteinExistence type="predicted"/>
<name>A0A177NIV9_9GAMM</name>
<dbReference type="Pfam" id="PF08668">
    <property type="entry name" value="HDOD"/>
    <property type="match status" value="1"/>
</dbReference>
<dbReference type="Gene3D" id="1.10.3210.10">
    <property type="entry name" value="Hypothetical protein af1432"/>
    <property type="match status" value="1"/>
</dbReference>
<dbReference type="Proteomes" id="UP000077628">
    <property type="component" value="Unassembled WGS sequence"/>
</dbReference>
<dbReference type="STRING" id="702114.A1355_06595"/>
<dbReference type="InterPro" id="IPR013976">
    <property type="entry name" value="HDOD"/>
</dbReference>
<gene>
    <name evidence="2" type="ORF">A1355_06595</name>
</gene>
<dbReference type="RefSeq" id="WP_064028988.1">
    <property type="nucleotide sequence ID" value="NZ_LUUK01000173.1"/>
</dbReference>
<protein>
    <recommendedName>
        <fullName evidence="1">HDOD domain-containing protein</fullName>
    </recommendedName>
</protein>
<organism evidence="2 3">
    <name type="scientific">Methylomonas koyamae</name>
    <dbReference type="NCBI Taxonomy" id="702114"/>
    <lineage>
        <taxon>Bacteria</taxon>
        <taxon>Pseudomonadati</taxon>
        <taxon>Pseudomonadota</taxon>
        <taxon>Gammaproteobacteria</taxon>
        <taxon>Methylococcales</taxon>
        <taxon>Methylococcaceae</taxon>
        <taxon>Methylomonas</taxon>
    </lineage>
</organism>
<evidence type="ECO:0000313" key="2">
    <source>
        <dbReference type="EMBL" id="OAI17988.1"/>
    </source>
</evidence>
<dbReference type="PANTHER" id="PTHR33525">
    <property type="match status" value="1"/>
</dbReference>
<dbReference type="SUPFAM" id="SSF109604">
    <property type="entry name" value="HD-domain/PDEase-like"/>
    <property type="match status" value="1"/>
</dbReference>
<keyword evidence="3" id="KW-1185">Reference proteome</keyword>
<sequence>METLQLQVGALKNLPVLPQASLQILQAINTPDISIDRLVAALSTSPSLVARLLGLANSAYFSRGKTTTDIRSAVFQVLGLDLVKGLALGVIFNVQFDTGKCQTFESDYFWMRSLVTAVAAQKLASEIGALQHLAPSTVYTSGLLLDIGILALGFLAPDQLNQIFIAAERGPERVTDLVSDQFGLSHFQIGAALLKKWHLPELYQLVLSEYQRHEYVGQEQSLLDLLRLCRRLSAEFASGVEFEPAAYLQNCQALRLPIETLNAIAEQLLESRVAMQQLAYVMGN</sequence>
<dbReference type="InterPro" id="IPR052340">
    <property type="entry name" value="RNase_Y/CdgJ"/>
</dbReference>
<dbReference type="EMBL" id="LUUK01000173">
    <property type="protein sequence ID" value="OAI17988.1"/>
    <property type="molecule type" value="Genomic_DNA"/>
</dbReference>
<feature type="domain" description="HDOD" evidence="1">
    <location>
        <begin position="14"/>
        <end position="213"/>
    </location>
</feature>